<evidence type="ECO:0000259" key="2">
    <source>
        <dbReference type="Pfam" id="PF03313"/>
    </source>
</evidence>
<dbReference type="GO" id="GO:0080146">
    <property type="term" value="F:L-cysteine desulfhydrase activity"/>
    <property type="evidence" value="ECO:0007669"/>
    <property type="project" value="TreeGrafter"/>
</dbReference>
<dbReference type="GO" id="GO:0019450">
    <property type="term" value="P:L-cysteine catabolic process to pyruvate"/>
    <property type="evidence" value="ECO:0007669"/>
    <property type="project" value="TreeGrafter"/>
</dbReference>
<dbReference type="HAMAP" id="MF_01845">
    <property type="entry name" value="UPF0597"/>
    <property type="match status" value="1"/>
</dbReference>
<dbReference type="PIRSF" id="PIRSF006054">
    <property type="entry name" value="UCP006054"/>
    <property type="match status" value="1"/>
</dbReference>
<sequence>MSMLNECERSLIISLIKKEVVPAIGCTEPIAVSLCVAKATEVLETVPEKIKVYLSANILKNAMGVGIPGTKMVGLPIAIALGALIGKSEYGLQVLKDLKPEDVDTGKKYIEEKRIEIGLKEDIDDNLYIEVHCLKNDKEAVAIIKGTHTHFSHISKNGEVIINECDSNHCEESKDEIKLSFSKGYEFATTTPIEDIRFILQAAELNRTASKLSAQGSYGHNVAKTMTGALGKQIFGDSMLTHMMSYTAAACDARMDGAMIPVMSNSGSGNQGITATLPVLTYAEDTGCSEESLIRALILSHLTVVYIKQKLGRLSALCGCVAAATGASCGITYLMGGDYNQITFAVKNMVGNITGMICDGAKPSCALKISSGVSTAVLSAIMAMEQKVVSSLEGIVDDDVDKTIENLTSIGAVGMQETDKLVLKIMTSK</sequence>
<comment type="similarity">
    <text evidence="1">Belongs to the UPF0597 family.</text>
</comment>
<dbReference type="EMBL" id="FLUL01000001">
    <property type="protein sequence ID" value="SBV97572.1"/>
    <property type="molecule type" value="Genomic_DNA"/>
</dbReference>
<protein>
    <recommendedName>
        <fullName evidence="1">UPF0597 protein KL86DYS2_11296</fullName>
    </recommendedName>
</protein>
<dbReference type="AlphaFoldDB" id="A0A212JDS6"/>
<dbReference type="InterPro" id="IPR005130">
    <property type="entry name" value="Ser_deHydtase-like_asu"/>
</dbReference>
<name>A0A212JDS6_9BACT</name>
<accession>A0A212JDS6</accession>
<reference evidence="3" key="1">
    <citation type="submission" date="2016-04" db="EMBL/GenBank/DDBJ databases">
        <authorList>
            <person name="Evans L.H."/>
            <person name="Alamgir A."/>
            <person name="Owens N."/>
            <person name="Weber N.D."/>
            <person name="Virtaneva K."/>
            <person name="Barbian K."/>
            <person name="Babar A."/>
            <person name="Rosenke K."/>
        </authorList>
    </citation>
    <scope>NUCLEOTIDE SEQUENCE</scope>
    <source>
        <strain evidence="3">86-2</strain>
    </source>
</reference>
<evidence type="ECO:0000313" key="3">
    <source>
        <dbReference type="EMBL" id="SBV97572.1"/>
    </source>
</evidence>
<evidence type="ECO:0000256" key="1">
    <source>
        <dbReference type="HAMAP-Rule" id="MF_01845"/>
    </source>
</evidence>
<dbReference type="PANTHER" id="PTHR30501:SF2">
    <property type="entry name" value="UPF0597 PROTEIN YHAM"/>
    <property type="match status" value="1"/>
</dbReference>
<dbReference type="Pfam" id="PF03313">
    <property type="entry name" value="SDH_alpha"/>
    <property type="match status" value="1"/>
</dbReference>
<gene>
    <name evidence="3" type="ORF">KL86DYS2_11296</name>
</gene>
<proteinExistence type="inferred from homology"/>
<dbReference type="InterPro" id="IPR021144">
    <property type="entry name" value="UPF0597"/>
</dbReference>
<feature type="domain" description="Serine dehydratase-like alpha subunit" evidence="2">
    <location>
        <begin position="91"/>
        <end position="424"/>
    </location>
</feature>
<dbReference type="PANTHER" id="PTHR30501">
    <property type="entry name" value="UPF0597 PROTEIN YHAM"/>
    <property type="match status" value="1"/>
</dbReference>
<organism evidence="3">
    <name type="scientific">uncultured Dysgonomonas sp</name>
    <dbReference type="NCBI Taxonomy" id="206096"/>
    <lineage>
        <taxon>Bacteria</taxon>
        <taxon>Pseudomonadati</taxon>
        <taxon>Bacteroidota</taxon>
        <taxon>Bacteroidia</taxon>
        <taxon>Bacteroidales</taxon>
        <taxon>Dysgonomonadaceae</taxon>
        <taxon>Dysgonomonas</taxon>
        <taxon>environmental samples</taxon>
    </lineage>
</organism>